<evidence type="ECO:0000313" key="2">
    <source>
        <dbReference type="Proteomes" id="UP001300502"/>
    </source>
</evidence>
<organism evidence="1 2">
    <name type="scientific">Galdieria yellowstonensis</name>
    <dbReference type="NCBI Taxonomy" id="3028027"/>
    <lineage>
        <taxon>Eukaryota</taxon>
        <taxon>Rhodophyta</taxon>
        <taxon>Bangiophyceae</taxon>
        <taxon>Galdieriales</taxon>
        <taxon>Galdieriaceae</taxon>
        <taxon>Galdieria</taxon>
    </lineage>
</organism>
<dbReference type="GO" id="GO:0019901">
    <property type="term" value="F:protein kinase binding"/>
    <property type="evidence" value="ECO:0007669"/>
    <property type="project" value="InterPro"/>
</dbReference>
<reference evidence="1 2" key="1">
    <citation type="submission" date="2022-07" db="EMBL/GenBank/DDBJ databases">
        <title>Genome-wide signatures of adaptation to extreme environments.</title>
        <authorList>
            <person name="Cho C.H."/>
            <person name="Yoon H.S."/>
        </authorList>
    </citation>
    <scope>NUCLEOTIDE SEQUENCE [LARGE SCALE GENOMIC DNA]</scope>
    <source>
        <strain evidence="1 2">108.79 E11</strain>
    </source>
</reference>
<dbReference type="Proteomes" id="UP001300502">
    <property type="component" value="Unassembled WGS sequence"/>
</dbReference>
<sequence>MPAPYWAGDSWQAAPNMSSTYGTNNPLAYEGRVHYASLPNCLCISEDCCFEEGQPAGYCGQKHLFQSEEALVTCVSNYINQRVAANNQDASLEKLSTIFHAVRPPSISVLDYLLRMFKYAFCSRSCFVTAIVYLERLAAKERVYLLTSLNVHRLLITSLMLAAKYLDDIYYNNAYYAKVGGVSLGEMNLLELELLEALSFSLAVDKKEYFLVENMLIAEAWACNSASHVLAANNFAPLVVSSPVHRSLPNNNNNSNQTVGQDYYSTTTDAKYTFPGEYLWRPVAANPVEYNLVFHGRHYISQKPPPGFERVYSHFYSGNIGYPMLHGDRRSSHFEPSNCLDGYPNGVSPVTPECVQVGPPHMFHRPSMRRF</sequence>
<dbReference type="PANTHER" id="PTHR15615">
    <property type="match status" value="1"/>
</dbReference>
<evidence type="ECO:0000313" key="1">
    <source>
        <dbReference type="EMBL" id="KAK4524674.1"/>
    </source>
</evidence>
<dbReference type="SUPFAM" id="SSF47954">
    <property type="entry name" value="Cyclin-like"/>
    <property type="match status" value="1"/>
</dbReference>
<dbReference type="AlphaFoldDB" id="A0AAV9IBN8"/>
<dbReference type="PANTHER" id="PTHR15615:SF108">
    <property type="entry name" value="PROTEIN CNPPD1"/>
    <property type="match status" value="1"/>
</dbReference>
<protein>
    <recommendedName>
        <fullName evidence="3">Cyclin</fullName>
    </recommendedName>
</protein>
<comment type="caution">
    <text evidence="1">The sequence shown here is derived from an EMBL/GenBank/DDBJ whole genome shotgun (WGS) entry which is preliminary data.</text>
</comment>
<dbReference type="EMBL" id="JANCYU010000025">
    <property type="protein sequence ID" value="KAK4524674.1"/>
    <property type="molecule type" value="Genomic_DNA"/>
</dbReference>
<dbReference type="Gene3D" id="1.10.472.10">
    <property type="entry name" value="Cyclin-like"/>
    <property type="match status" value="1"/>
</dbReference>
<name>A0AAV9IBN8_9RHOD</name>
<keyword evidence="2" id="KW-1185">Reference proteome</keyword>
<dbReference type="Pfam" id="PF08613">
    <property type="entry name" value="Cyclin"/>
    <property type="match status" value="1"/>
</dbReference>
<proteinExistence type="predicted"/>
<dbReference type="InterPro" id="IPR036915">
    <property type="entry name" value="Cyclin-like_sf"/>
</dbReference>
<accession>A0AAV9IBN8</accession>
<gene>
    <name evidence="1" type="ORF">GAYE_SCF05G2576</name>
</gene>
<dbReference type="InterPro" id="IPR013922">
    <property type="entry name" value="Cyclin_PHO80-like"/>
</dbReference>
<evidence type="ECO:0008006" key="3">
    <source>
        <dbReference type="Google" id="ProtNLM"/>
    </source>
</evidence>